<dbReference type="SUPFAM" id="SSF47090">
    <property type="entry name" value="PGBD-like"/>
    <property type="match status" value="1"/>
</dbReference>
<keyword evidence="5" id="KW-0961">Cell wall biogenesis/degradation</keyword>
<name>A0A929KW99_9SPHI</name>
<dbReference type="RefSeq" id="WP_194110811.1">
    <property type="nucleotide sequence ID" value="NZ_JADFFL010000002.1"/>
</dbReference>
<dbReference type="GO" id="GO:0071555">
    <property type="term" value="P:cell wall organization"/>
    <property type="evidence" value="ECO:0007669"/>
    <property type="project" value="UniProtKB-KW"/>
</dbReference>
<dbReference type="Pfam" id="PF01510">
    <property type="entry name" value="Amidase_2"/>
    <property type="match status" value="1"/>
</dbReference>
<evidence type="ECO:0000256" key="3">
    <source>
        <dbReference type="ARBA" id="ARBA00011901"/>
    </source>
</evidence>
<evidence type="ECO:0000256" key="5">
    <source>
        <dbReference type="ARBA" id="ARBA00023316"/>
    </source>
</evidence>
<dbReference type="EMBL" id="JADFFL010000002">
    <property type="protein sequence ID" value="MBE9661630.1"/>
    <property type="molecule type" value="Genomic_DNA"/>
</dbReference>
<dbReference type="GO" id="GO:0009253">
    <property type="term" value="P:peptidoglycan catabolic process"/>
    <property type="evidence" value="ECO:0007669"/>
    <property type="project" value="InterPro"/>
</dbReference>
<dbReference type="InterPro" id="IPR036505">
    <property type="entry name" value="Amidase/PGRP_sf"/>
</dbReference>
<dbReference type="SUPFAM" id="SSF55846">
    <property type="entry name" value="N-acetylmuramoyl-L-alanine amidase-like"/>
    <property type="match status" value="1"/>
</dbReference>
<dbReference type="InterPro" id="IPR002477">
    <property type="entry name" value="Peptidoglycan-bd-like"/>
</dbReference>
<reference evidence="7" key="1">
    <citation type="submission" date="2020-10" db="EMBL/GenBank/DDBJ databases">
        <title>Mucilaginibacter mali sp. nov., isolated from rhizosphere soil of apple orchard.</title>
        <authorList>
            <person name="Lee J.-S."/>
            <person name="Kim H.S."/>
            <person name="Kim J.-S."/>
        </authorList>
    </citation>
    <scope>NUCLEOTIDE SEQUENCE</scope>
    <source>
        <strain evidence="7">KCTC 22746</strain>
    </source>
</reference>
<evidence type="ECO:0000259" key="6">
    <source>
        <dbReference type="SMART" id="SM00644"/>
    </source>
</evidence>
<dbReference type="Pfam" id="PF01471">
    <property type="entry name" value="PG_binding_1"/>
    <property type="match status" value="1"/>
</dbReference>
<dbReference type="PANTHER" id="PTHR30417:SF1">
    <property type="entry name" value="N-ACETYLMURAMOYL-L-ALANINE AMIDASE AMID"/>
    <property type="match status" value="1"/>
</dbReference>
<dbReference type="PANTHER" id="PTHR30417">
    <property type="entry name" value="N-ACETYLMURAMOYL-L-ALANINE AMIDASE AMID"/>
    <property type="match status" value="1"/>
</dbReference>
<dbReference type="SMART" id="SM00644">
    <property type="entry name" value="Ami_2"/>
    <property type="match status" value="1"/>
</dbReference>
<evidence type="ECO:0000256" key="4">
    <source>
        <dbReference type="ARBA" id="ARBA00022801"/>
    </source>
</evidence>
<evidence type="ECO:0000313" key="7">
    <source>
        <dbReference type="EMBL" id="MBE9661630.1"/>
    </source>
</evidence>
<dbReference type="InterPro" id="IPR036365">
    <property type="entry name" value="PGBD-like_sf"/>
</dbReference>
<dbReference type="Gene3D" id="3.40.80.10">
    <property type="entry name" value="Peptidoglycan recognition protein-like"/>
    <property type="match status" value="1"/>
</dbReference>
<dbReference type="AlphaFoldDB" id="A0A929KW99"/>
<dbReference type="InterPro" id="IPR036366">
    <property type="entry name" value="PGBDSf"/>
</dbReference>
<gene>
    <name evidence="7" type="ORF">IRJ16_07015</name>
</gene>
<evidence type="ECO:0000256" key="2">
    <source>
        <dbReference type="ARBA" id="ARBA00007553"/>
    </source>
</evidence>
<dbReference type="EC" id="3.5.1.28" evidence="3"/>
<dbReference type="GO" id="GO:0008745">
    <property type="term" value="F:N-acetylmuramoyl-L-alanine amidase activity"/>
    <property type="evidence" value="ECO:0007669"/>
    <property type="project" value="UniProtKB-EC"/>
</dbReference>
<accession>A0A929KW99</accession>
<organism evidence="7 8">
    <name type="scientific">Mucilaginibacter myungsuensis</name>
    <dbReference type="NCBI Taxonomy" id="649104"/>
    <lineage>
        <taxon>Bacteria</taxon>
        <taxon>Pseudomonadati</taxon>
        <taxon>Bacteroidota</taxon>
        <taxon>Sphingobacteriia</taxon>
        <taxon>Sphingobacteriales</taxon>
        <taxon>Sphingobacteriaceae</taxon>
        <taxon>Mucilaginibacter</taxon>
    </lineage>
</organism>
<dbReference type="InterPro" id="IPR002502">
    <property type="entry name" value="Amidase_domain"/>
</dbReference>
<dbReference type="Proteomes" id="UP000622475">
    <property type="component" value="Unassembled WGS sequence"/>
</dbReference>
<proteinExistence type="inferred from homology"/>
<keyword evidence="4" id="KW-0378">Hydrolase</keyword>
<dbReference type="GO" id="GO:0009254">
    <property type="term" value="P:peptidoglycan turnover"/>
    <property type="evidence" value="ECO:0007669"/>
    <property type="project" value="TreeGrafter"/>
</dbReference>
<evidence type="ECO:0000256" key="1">
    <source>
        <dbReference type="ARBA" id="ARBA00001561"/>
    </source>
</evidence>
<keyword evidence="8" id="KW-1185">Reference proteome</keyword>
<dbReference type="InterPro" id="IPR051206">
    <property type="entry name" value="NAMLAA_amidase_2"/>
</dbReference>
<comment type="catalytic activity">
    <reaction evidence="1">
        <text>Hydrolyzes the link between N-acetylmuramoyl residues and L-amino acid residues in certain cell-wall glycopeptides.</text>
        <dbReference type="EC" id="3.5.1.28"/>
    </reaction>
</comment>
<sequence>MAYSLTWLADVLKNAGLKVSETDGWKDRGHGPMGIIKGVLCHHTATPSKKGNMPALKVLINGHGTLKGPLSQLGLGRDGTYHLIAAGKCYHAGKGAWQGITAGNTHFIGIEAENTGGPDDQPWPEVQLDAYQRGVAAILKHIGKGAECCIGHKEYALPKGRKTDPGFDMDEFRKKVNMIINPPKPIPYATLRRGAKNDPALVKILQNKLGLKADADFGPKTETAVRAFQALKGIVADGVVGVQTWEMLEEKK</sequence>
<feature type="domain" description="N-acetylmuramoyl-L-alanine amidase" evidence="6">
    <location>
        <begin position="25"/>
        <end position="166"/>
    </location>
</feature>
<comment type="similarity">
    <text evidence="2">Belongs to the N-acetylmuramoyl-L-alanine amidase 2 family.</text>
</comment>
<comment type="caution">
    <text evidence="7">The sequence shown here is derived from an EMBL/GenBank/DDBJ whole genome shotgun (WGS) entry which is preliminary data.</text>
</comment>
<protein>
    <recommendedName>
        <fullName evidence="3">N-acetylmuramoyl-L-alanine amidase</fullName>
        <ecNumber evidence="3">3.5.1.28</ecNumber>
    </recommendedName>
</protein>
<dbReference type="CDD" id="cd06583">
    <property type="entry name" value="PGRP"/>
    <property type="match status" value="1"/>
</dbReference>
<dbReference type="Gene3D" id="1.10.101.10">
    <property type="entry name" value="PGBD-like superfamily/PGBD"/>
    <property type="match status" value="1"/>
</dbReference>
<evidence type="ECO:0000313" key="8">
    <source>
        <dbReference type="Proteomes" id="UP000622475"/>
    </source>
</evidence>